<evidence type="ECO:0000256" key="1">
    <source>
        <dbReference type="ARBA" id="ARBA00022729"/>
    </source>
</evidence>
<dbReference type="InterPro" id="IPR026444">
    <property type="entry name" value="Secre_tail"/>
</dbReference>
<accession>A0A5C6ZDN2</accession>
<dbReference type="EMBL" id="VORO01000019">
    <property type="protein sequence ID" value="TXD87847.1"/>
    <property type="molecule type" value="Genomic_DNA"/>
</dbReference>
<reference evidence="4 5" key="1">
    <citation type="submission" date="2019-08" db="EMBL/GenBank/DDBJ databases">
        <title>Genomes of Subsaximicrobium wynnwilliamsii strains.</title>
        <authorList>
            <person name="Bowman J.P."/>
        </authorList>
    </citation>
    <scope>NUCLEOTIDE SEQUENCE [LARGE SCALE GENOMIC DNA]</scope>
    <source>
        <strain evidence="4 5">2-80-2</strain>
    </source>
</reference>
<organism evidence="4 5">
    <name type="scientific">Subsaximicrobium wynnwilliamsii</name>
    <dbReference type="NCBI Taxonomy" id="291179"/>
    <lineage>
        <taxon>Bacteria</taxon>
        <taxon>Pseudomonadati</taxon>
        <taxon>Bacteroidota</taxon>
        <taxon>Flavobacteriia</taxon>
        <taxon>Flavobacteriales</taxon>
        <taxon>Flavobacteriaceae</taxon>
        <taxon>Subsaximicrobium</taxon>
    </lineage>
</organism>
<gene>
    <name evidence="4" type="ORF">ESY86_15360</name>
</gene>
<dbReference type="RefSeq" id="WP_147087477.1">
    <property type="nucleotide sequence ID" value="NZ_VORM01000018.1"/>
</dbReference>
<keyword evidence="1 2" id="KW-0732">Signal</keyword>
<dbReference type="NCBIfam" id="TIGR04183">
    <property type="entry name" value="Por_Secre_tail"/>
    <property type="match status" value="1"/>
</dbReference>
<comment type="caution">
    <text evidence="4">The sequence shown here is derived from an EMBL/GenBank/DDBJ whole genome shotgun (WGS) entry which is preliminary data.</text>
</comment>
<dbReference type="Proteomes" id="UP000321578">
    <property type="component" value="Unassembled WGS sequence"/>
</dbReference>
<dbReference type="OrthoDB" id="1489153at2"/>
<proteinExistence type="predicted"/>
<feature type="signal peptide" evidence="2">
    <location>
        <begin position="1"/>
        <end position="19"/>
    </location>
</feature>
<feature type="domain" description="Secretion system C-terminal sorting" evidence="3">
    <location>
        <begin position="400"/>
        <end position="468"/>
    </location>
</feature>
<dbReference type="AlphaFoldDB" id="A0A5C6ZDN2"/>
<protein>
    <submittedName>
        <fullName evidence="4">T9SS type A sorting domain-containing protein</fullName>
    </submittedName>
</protein>
<evidence type="ECO:0000313" key="4">
    <source>
        <dbReference type="EMBL" id="TXD87847.1"/>
    </source>
</evidence>
<keyword evidence="5" id="KW-1185">Reference proteome</keyword>
<feature type="chain" id="PRO_5022841277" evidence="2">
    <location>
        <begin position="20"/>
        <end position="469"/>
    </location>
</feature>
<evidence type="ECO:0000259" key="3">
    <source>
        <dbReference type="Pfam" id="PF18962"/>
    </source>
</evidence>
<sequence>MKKFYILLLPILCAQIGWAQIEQVFDINEGEGNSSPNNLFVFGSAIYFGADDSGGTNSPGDEDLGRELWKSDGTAAGTSFVSNLRTGDAGSSPGNFFEYNGSLYFSANSGSGSVLFSSDGTTAGTAATGDGFVFNPTPLDGLIYFVDTTTGNSLNQFNGTSSALVAGSGSESLIGATMIAYQDKIFCYMDEATDEPTIGRELYAYDPAIDSFNLIKDITESNEDSGISNFTILGTNLYFEALGKLWKTDGTTAGTLAVAAAEAEGIDAINNFYAWNGKLFFEGDNGSDDQLWIYDPTLDTVTNVSNVTGNHDPSDFAPLGDFLYYSGKVEGDTESYLFRTDGAITVRLDSDIFGIDDIVALDGVLYFEAENTVIGRELFKLDPTTLTVSNAIVLAKSVSIYPNPATSVLNLKSASNFDFKYSIIDINGRELQSGNVVNKQISIDLATGLYILQLKAEKQPLVLKKIIIE</sequence>
<dbReference type="Pfam" id="PF18962">
    <property type="entry name" value="Por_Secre_tail"/>
    <property type="match status" value="1"/>
</dbReference>
<evidence type="ECO:0000313" key="5">
    <source>
        <dbReference type="Proteomes" id="UP000321578"/>
    </source>
</evidence>
<dbReference type="SUPFAM" id="SSF82171">
    <property type="entry name" value="DPP6 N-terminal domain-like"/>
    <property type="match status" value="1"/>
</dbReference>
<name>A0A5C6ZDN2_9FLAO</name>
<evidence type="ECO:0000256" key="2">
    <source>
        <dbReference type="SAM" id="SignalP"/>
    </source>
</evidence>